<proteinExistence type="predicted"/>
<reference evidence="1" key="2">
    <citation type="journal article" date="2015" name="Data Brief">
        <title>Shoot transcriptome of the giant reed, Arundo donax.</title>
        <authorList>
            <person name="Barrero R.A."/>
            <person name="Guerrero F.D."/>
            <person name="Moolhuijzen P."/>
            <person name="Goolsby J.A."/>
            <person name="Tidwell J."/>
            <person name="Bellgard S.E."/>
            <person name="Bellgard M.I."/>
        </authorList>
    </citation>
    <scope>NUCLEOTIDE SEQUENCE</scope>
    <source>
        <tissue evidence="1">Shoot tissue taken approximately 20 cm above the soil surface</tissue>
    </source>
</reference>
<evidence type="ECO:0000313" key="1">
    <source>
        <dbReference type="EMBL" id="JAE37810.1"/>
    </source>
</evidence>
<dbReference type="AlphaFoldDB" id="A0A0A9HKW9"/>
<name>A0A0A9HKW9_ARUDO</name>
<dbReference type="EMBL" id="GBRH01160086">
    <property type="protein sequence ID" value="JAE37810.1"/>
    <property type="molecule type" value="Transcribed_RNA"/>
</dbReference>
<organism evidence="1">
    <name type="scientific">Arundo donax</name>
    <name type="common">Giant reed</name>
    <name type="synonym">Donax arundinaceus</name>
    <dbReference type="NCBI Taxonomy" id="35708"/>
    <lineage>
        <taxon>Eukaryota</taxon>
        <taxon>Viridiplantae</taxon>
        <taxon>Streptophyta</taxon>
        <taxon>Embryophyta</taxon>
        <taxon>Tracheophyta</taxon>
        <taxon>Spermatophyta</taxon>
        <taxon>Magnoliopsida</taxon>
        <taxon>Liliopsida</taxon>
        <taxon>Poales</taxon>
        <taxon>Poaceae</taxon>
        <taxon>PACMAD clade</taxon>
        <taxon>Arundinoideae</taxon>
        <taxon>Arundineae</taxon>
        <taxon>Arundo</taxon>
    </lineage>
</organism>
<protein>
    <submittedName>
        <fullName evidence="1">Uncharacterized protein</fullName>
    </submittedName>
</protein>
<sequence length="16" mass="1807">MAEDPHRRPPPPPGPR</sequence>
<accession>A0A0A9HKW9</accession>
<reference evidence="1" key="1">
    <citation type="submission" date="2014-09" db="EMBL/GenBank/DDBJ databases">
        <authorList>
            <person name="Magalhaes I.L.F."/>
            <person name="Oliveira U."/>
            <person name="Santos F.R."/>
            <person name="Vidigal T.H.D.A."/>
            <person name="Brescovit A.D."/>
            <person name="Santos A.J."/>
        </authorList>
    </citation>
    <scope>NUCLEOTIDE SEQUENCE</scope>
    <source>
        <tissue evidence="1">Shoot tissue taken approximately 20 cm above the soil surface</tissue>
    </source>
</reference>